<dbReference type="InterPro" id="IPR006721">
    <property type="entry name" value="ATP_synth_F1_esu_mt"/>
</dbReference>
<feature type="region of interest" description="Disordered" evidence="2">
    <location>
        <begin position="32"/>
        <end position="62"/>
    </location>
</feature>
<feature type="compositionally biased region" description="Basic and acidic residues" evidence="2">
    <location>
        <begin position="32"/>
        <end position="52"/>
    </location>
</feature>
<dbReference type="Pfam" id="PF04627">
    <property type="entry name" value="ATP-synt_Eps"/>
    <property type="match status" value="1"/>
</dbReference>
<name>A0A6P8YG59_THRPL</name>
<accession>A0A6P8YG59</accession>
<evidence type="ECO:0000256" key="1">
    <source>
        <dbReference type="ARBA" id="ARBA00009502"/>
    </source>
</evidence>
<dbReference type="RefSeq" id="XP_034232942.1">
    <property type="nucleotide sequence ID" value="XM_034377051.1"/>
</dbReference>
<protein>
    <submittedName>
        <fullName evidence="4">Protein stunted-like isoform X1</fullName>
    </submittedName>
</protein>
<dbReference type="GO" id="GO:0005743">
    <property type="term" value="C:mitochondrial inner membrane"/>
    <property type="evidence" value="ECO:0007669"/>
    <property type="project" value="InterPro"/>
</dbReference>
<dbReference type="OrthoDB" id="269124at2759"/>
<gene>
    <name evidence="4" type="primary">LOC117640527</name>
</gene>
<dbReference type="FunFam" id="1.10.1620.20:FF:000005">
    <property type="entry name" value="Uncharacterized protein, isoform A"/>
    <property type="match status" value="1"/>
</dbReference>
<dbReference type="SUPFAM" id="SSF48690">
    <property type="entry name" value="Epsilon subunit of mitochondrial F1F0-ATP synthase"/>
    <property type="match status" value="1"/>
</dbReference>
<evidence type="ECO:0000313" key="3">
    <source>
        <dbReference type="Proteomes" id="UP000515158"/>
    </source>
</evidence>
<evidence type="ECO:0000256" key="2">
    <source>
        <dbReference type="SAM" id="MobiDB-lite"/>
    </source>
</evidence>
<comment type="similarity">
    <text evidence="1">Belongs to the eukaryotic ATPase epsilon family.</text>
</comment>
<dbReference type="GeneID" id="117640527"/>
<dbReference type="PANTHER" id="PTHR12448:SF0">
    <property type="entry name" value="ATP SYNTHASE SUBUNIT EPSILON, MITOCHONDRIAL"/>
    <property type="match status" value="1"/>
</dbReference>
<organism evidence="4">
    <name type="scientific">Thrips palmi</name>
    <name type="common">Melon thrips</name>
    <dbReference type="NCBI Taxonomy" id="161013"/>
    <lineage>
        <taxon>Eukaryota</taxon>
        <taxon>Metazoa</taxon>
        <taxon>Ecdysozoa</taxon>
        <taxon>Arthropoda</taxon>
        <taxon>Hexapoda</taxon>
        <taxon>Insecta</taxon>
        <taxon>Pterygota</taxon>
        <taxon>Neoptera</taxon>
        <taxon>Paraneoptera</taxon>
        <taxon>Thysanoptera</taxon>
        <taxon>Terebrantia</taxon>
        <taxon>Thripoidea</taxon>
        <taxon>Thripidae</taxon>
        <taxon>Thrips</taxon>
    </lineage>
</organism>
<sequence length="62" mass="6774">MSGWRAAGLTYIRYSNIAAKLVREALKPELRAAATKRDDSSVRMTPWKDGKPNKGATIPGAE</sequence>
<dbReference type="CDD" id="cd12153">
    <property type="entry name" value="F1-ATPase_epsilon"/>
    <property type="match status" value="1"/>
</dbReference>
<dbReference type="GO" id="GO:0046933">
    <property type="term" value="F:proton-transporting ATP synthase activity, rotational mechanism"/>
    <property type="evidence" value="ECO:0007669"/>
    <property type="project" value="InterPro"/>
</dbReference>
<dbReference type="Gene3D" id="1.10.1620.20">
    <property type="entry name" value="ATP synthase, F1 complex, epsilon subunit superfamily, mitochondrial"/>
    <property type="match status" value="1"/>
</dbReference>
<dbReference type="AlphaFoldDB" id="A0A6P8YG59"/>
<dbReference type="GO" id="GO:0042776">
    <property type="term" value="P:proton motive force-driven mitochondrial ATP synthesis"/>
    <property type="evidence" value="ECO:0007669"/>
    <property type="project" value="TreeGrafter"/>
</dbReference>
<dbReference type="Proteomes" id="UP000515158">
    <property type="component" value="Unplaced"/>
</dbReference>
<dbReference type="InterPro" id="IPR036742">
    <property type="entry name" value="ATP_synth_F1_esu_sf_mt"/>
</dbReference>
<dbReference type="PANTHER" id="PTHR12448">
    <property type="entry name" value="ATP SYNTHASE EPSILON CHAIN, MITOCHONDRIAL"/>
    <property type="match status" value="1"/>
</dbReference>
<proteinExistence type="inferred from homology"/>
<reference evidence="4" key="1">
    <citation type="submission" date="2025-08" db="UniProtKB">
        <authorList>
            <consortium name="RefSeq"/>
        </authorList>
    </citation>
    <scope>IDENTIFICATION</scope>
    <source>
        <tissue evidence="4">Total insect</tissue>
    </source>
</reference>
<dbReference type="GO" id="GO:0045259">
    <property type="term" value="C:proton-transporting ATP synthase complex"/>
    <property type="evidence" value="ECO:0007669"/>
    <property type="project" value="InterPro"/>
</dbReference>
<evidence type="ECO:0000313" key="4">
    <source>
        <dbReference type="RefSeq" id="XP_034232942.1"/>
    </source>
</evidence>
<dbReference type="KEGG" id="tpal:117640527"/>
<dbReference type="InParanoid" id="A0A6P8YG59"/>
<dbReference type="FunCoup" id="A0A6P8YG59">
    <property type="interactions" value="785"/>
</dbReference>
<keyword evidence="3" id="KW-1185">Reference proteome</keyword>